<reference evidence="3 4" key="1">
    <citation type="submission" date="2023-10" db="EMBL/GenBank/DDBJ databases">
        <title>Complete Genome Sequence of Limnobacter thiooxidans CS-K2T, Isolated from freshwater lake sediments in Bavaria, Germany.</title>
        <authorList>
            <person name="Naruki M."/>
            <person name="Watanabe A."/>
            <person name="Warashina T."/>
            <person name="Morita T."/>
            <person name="Arakawa K."/>
        </authorList>
    </citation>
    <scope>NUCLEOTIDE SEQUENCE [LARGE SCALE GENOMIC DNA]</scope>
    <source>
        <strain evidence="3 4">CS-K2</strain>
    </source>
</reference>
<dbReference type="InterPro" id="IPR000120">
    <property type="entry name" value="Amidase"/>
</dbReference>
<dbReference type="SUPFAM" id="SSF75304">
    <property type="entry name" value="Amidase signature (AS) enzymes"/>
    <property type="match status" value="1"/>
</dbReference>
<dbReference type="RefSeq" id="WP_130556511.1">
    <property type="nucleotide sequence ID" value="NZ_AP028947.1"/>
</dbReference>
<dbReference type="EMBL" id="AP028947">
    <property type="protein sequence ID" value="BET25979.1"/>
    <property type="molecule type" value="Genomic_DNA"/>
</dbReference>
<dbReference type="GO" id="GO:0003824">
    <property type="term" value="F:catalytic activity"/>
    <property type="evidence" value="ECO:0007669"/>
    <property type="project" value="InterPro"/>
</dbReference>
<gene>
    <name evidence="3" type="ORF">RGQ30_14800</name>
</gene>
<dbReference type="InterPro" id="IPR020556">
    <property type="entry name" value="Amidase_CS"/>
</dbReference>
<dbReference type="Pfam" id="PF01425">
    <property type="entry name" value="Amidase"/>
    <property type="match status" value="1"/>
</dbReference>
<sequence length="479" mass="51727">MTTKHTRLHAFDKNDALGLHDATALGELLGCGDISSTELVQAAYKRLERVDPVLHASVCLQENHALAQAKQFDQKSRQNGKFKTFQGIPSFLKDNLDLEGLPTRHGSAAMPNKIKKQTSAVARQFMDTGLIFLGKTKLPEFGLTATTEYSASEAAHNPWHTSHSTGGSSGGSAALVAAGVVPIAHANDGGGSIRIPAACCGLVGLKPSRGRLAMNEMAKSLPINIVSDGVVTRTVRDTAAFFAQAEAHYKNPILPPLGHITMPGRKRLKIGLFTKKISGDATHPDCVEAVHNAAALCESLGHEVQEIQIPIPAQFADDFLLYWGMLAASISYAGRLAVDRSLNTSKLEPLTHGLARHFTRNLMKFPFALRRLYQFEAQYAQAFENVDVLLSPTLGHPAPPLGHLALDLPFEEARHRLVNFASFTAAQNVSGAPAISLPMHHNAEGIPVGVHFAAPMGYEFRLLELALELEQAQPFKMLA</sequence>
<evidence type="ECO:0000313" key="3">
    <source>
        <dbReference type="EMBL" id="BET25979.1"/>
    </source>
</evidence>
<dbReference type="Gene3D" id="3.90.1300.10">
    <property type="entry name" value="Amidase signature (AS) domain"/>
    <property type="match status" value="1"/>
</dbReference>
<accession>A0AA86M8I6</accession>
<dbReference type="InterPro" id="IPR036928">
    <property type="entry name" value="AS_sf"/>
</dbReference>
<feature type="domain" description="Amidase" evidence="2">
    <location>
        <begin position="38"/>
        <end position="463"/>
    </location>
</feature>
<evidence type="ECO:0000259" key="2">
    <source>
        <dbReference type="Pfam" id="PF01425"/>
    </source>
</evidence>
<evidence type="ECO:0000313" key="4">
    <source>
        <dbReference type="Proteomes" id="UP001329151"/>
    </source>
</evidence>
<organism evidence="3 4">
    <name type="scientific">Limnobacter thiooxidans</name>
    <dbReference type="NCBI Taxonomy" id="131080"/>
    <lineage>
        <taxon>Bacteria</taxon>
        <taxon>Pseudomonadati</taxon>
        <taxon>Pseudomonadota</taxon>
        <taxon>Betaproteobacteria</taxon>
        <taxon>Burkholderiales</taxon>
        <taxon>Burkholderiaceae</taxon>
        <taxon>Limnobacter</taxon>
    </lineage>
</organism>
<dbReference type="InterPro" id="IPR023631">
    <property type="entry name" value="Amidase_dom"/>
</dbReference>
<keyword evidence="4" id="KW-1185">Reference proteome</keyword>
<dbReference type="NCBIfam" id="NF005899">
    <property type="entry name" value="PRK07869.1"/>
    <property type="match status" value="1"/>
</dbReference>
<evidence type="ECO:0000256" key="1">
    <source>
        <dbReference type="ARBA" id="ARBA00009199"/>
    </source>
</evidence>
<name>A0AA86M8I6_9BURK</name>
<protein>
    <submittedName>
        <fullName evidence="3">Amidase</fullName>
    </submittedName>
</protein>
<comment type="similarity">
    <text evidence="1">Belongs to the amidase family.</text>
</comment>
<proteinExistence type="inferred from homology"/>
<dbReference type="AlphaFoldDB" id="A0AA86M8I6"/>
<dbReference type="PROSITE" id="PS00571">
    <property type="entry name" value="AMIDASES"/>
    <property type="match status" value="1"/>
</dbReference>
<dbReference type="PANTHER" id="PTHR11895:SF7">
    <property type="entry name" value="GLUTAMYL-TRNA(GLN) AMIDOTRANSFERASE SUBUNIT A, MITOCHONDRIAL"/>
    <property type="match status" value="1"/>
</dbReference>
<dbReference type="KEGG" id="lto:RGQ30_14800"/>
<dbReference type="PANTHER" id="PTHR11895">
    <property type="entry name" value="TRANSAMIDASE"/>
    <property type="match status" value="1"/>
</dbReference>
<dbReference type="Proteomes" id="UP001329151">
    <property type="component" value="Chromosome"/>
</dbReference>